<dbReference type="Pfam" id="PF03080">
    <property type="entry name" value="Neprosin"/>
    <property type="match status" value="1"/>
</dbReference>
<dbReference type="HOGENOM" id="CLU_710153_0_0_1"/>
<dbReference type="InterPro" id="IPR053168">
    <property type="entry name" value="Glutamic_endopeptidase"/>
</dbReference>
<evidence type="ECO:0000313" key="3">
    <source>
        <dbReference type="Proteomes" id="UP000005446"/>
    </source>
</evidence>
<organism evidence="2 3">
    <name type="scientific">Glarea lozoyensis (strain ATCC 74030 / MF5533)</name>
    <dbReference type="NCBI Taxonomy" id="1104152"/>
    <lineage>
        <taxon>Eukaryota</taxon>
        <taxon>Fungi</taxon>
        <taxon>Dikarya</taxon>
        <taxon>Ascomycota</taxon>
        <taxon>Pezizomycotina</taxon>
        <taxon>Leotiomycetes</taxon>
        <taxon>Helotiales</taxon>
        <taxon>Helotiaceae</taxon>
        <taxon>Glarea</taxon>
    </lineage>
</organism>
<dbReference type="OrthoDB" id="1858978at2759"/>
<protein>
    <recommendedName>
        <fullName evidence="1">Neprosin PEP catalytic domain-containing protein</fullName>
    </recommendedName>
</protein>
<sequence>MIGTNTATPTNRGNQHVEKTLKTRAGLNIVKTTTTDTQTIDWVALDSQGKIAELPPPRTPREGPRPTAELEQAGAELGPAGTVPVSRTNLDYLTNAPKKVLPEIQFSKRQNAGVHWYCQANQTVTNIGGTGTFSMFAPYTQSDADFSLLQTAVTRHDVNIQAGRFPPFPGTQTVEAGWINWKQQVAQPHLFTYYTSNNYVQEGNNQGGWNTDFTGWVQVDPTIHPGSVFTPLSIDGGAQNDLKIEYNLHKGNWWLAVEDKWIGYYPGSLFSTPSSDPASSTLAGGSDTIYFYGEVTNNEETLTTTDMGSGEFANKGYGKAGYIFNIAYTNPQNVSKPFNGPWRDSDTSRYTHESHFLSGTKRGSYAFIGGPGAGGKIGG</sequence>
<dbReference type="PROSITE" id="PS52045">
    <property type="entry name" value="NEPROSIN_PEP_CD"/>
    <property type="match status" value="1"/>
</dbReference>
<dbReference type="Proteomes" id="UP000005446">
    <property type="component" value="Unassembled WGS sequence"/>
</dbReference>
<dbReference type="AlphaFoldDB" id="H0ERF5"/>
<feature type="domain" description="Neprosin PEP catalytic" evidence="1">
    <location>
        <begin position="107"/>
        <end position="376"/>
    </location>
</feature>
<dbReference type="EMBL" id="AGUE01000135">
    <property type="protein sequence ID" value="EHK98766.1"/>
    <property type="molecule type" value="Genomic_DNA"/>
</dbReference>
<dbReference type="PANTHER" id="PTHR31589">
    <property type="entry name" value="PROTEIN, PUTATIVE (DUF239)-RELATED-RELATED"/>
    <property type="match status" value="1"/>
</dbReference>
<dbReference type="InParanoid" id="H0ERF5"/>
<dbReference type="InterPro" id="IPR004314">
    <property type="entry name" value="Neprosin"/>
</dbReference>
<comment type="caution">
    <text evidence="2">The sequence shown here is derived from an EMBL/GenBank/DDBJ whole genome shotgun (WGS) entry which is preliminary data.</text>
</comment>
<evidence type="ECO:0000259" key="1">
    <source>
        <dbReference type="PROSITE" id="PS52045"/>
    </source>
</evidence>
<gene>
    <name evidence="2" type="ORF">M7I_5274</name>
</gene>
<proteinExistence type="predicted"/>
<accession>H0ERF5</accession>
<reference evidence="2 3" key="1">
    <citation type="journal article" date="2012" name="Eukaryot. Cell">
        <title>Genome sequence of the fungus Glarea lozoyensis: the first genome sequence of a species from the Helotiaceae family.</title>
        <authorList>
            <person name="Youssar L."/>
            <person name="Gruening B.A."/>
            <person name="Erxleben A."/>
            <person name="Guenther S."/>
            <person name="Huettel W."/>
        </authorList>
    </citation>
    <scope>NUCLEOTIDE SEQUENCE [LARGE SCALE GENOMIC DNA]</scope>
    <source>
        <strain evidence="3">ATCC 74030 / MF5533</strain>
    </source>
</reference>
<name>H0ERF5_GLAL7</name>
<evidence type="ECO:0000313" key="2">
    <source>
        <dbReference type="EMBL" id="EHK98766.1"/>
    </source>
</evidence>
<keyword evidence="3" id="KW-1185">Reference proteome</keyword>
<dbReference type="PANTHER" id="PTHR31589:SF110">
    <property type="entry name" value="PROTEIN, PUTATIVE (DUF239)-RELATED"/>
    <property type="match status" value="1"/>
</dbReference>